<protein>
    <recommendedName>
        <fullName evidence="3">Phage tail protein</fullName>
    </recommendedName>
</protein>
<gene>
    <name evidence="1" type="ORF">AA15669_1313</name>
</gene>
<keyword evidence="2" id="KW-1185">Reference proteome</keyword>
<evidence type="ECO:0000313" key="2">
    <source>
        <dbReference type="Proteomes" id="UP001062901"/>
    </source>
</evidence>
<comment type="caution">
    <text evidence="1">The sequence shown here is derived from an EMBL/GenBank/DDBJ whole genome shotgun (WGS) entry which is preliminary data.</text>
</comment>
<dbReference type="InterPro" id="IPR054440">
    <property type="entry name" value="Gp32-like"/>
</dbReference>
<organism evidence="1 2">
    <name type="scientific">Saccharibacter floricola DSM 15669</name>
    <dbReference type="NCBI Taxonomy" id="1123227"/>
    <lineage>
        <taxon>Bacteria</taxon>
        <taxon>Pseudomonadati</taxon>
        <taxon>Pseudomonadota</taxon>
        <taxon>Alphaproteobacteria</taxon>
        <taxon>Acetobacterales</taxon>
        <taxon>Acetobacteraceae</taxon>
        <taxon>Saccharibacter</taxon>
    </lineage>
</organism>
<dbReference type="RefSeq" id="WP_018979429.1">
    <property type="nucleotide sequence ID" value="NZ_BAQD01000022.1"/>
</dbReference>
<evidence type="ECO:0000313" key="1">
    <source>
        <dbReference type="EMBL" id="GBQ07281.1"/>
    </source>
</evidence>
<dbReference type="Proteomes" id="UP001062901">
    <property type="component" value="Unassembled WGS sequence"/>
</dbReference>
<reference evidence="1" key="1">
    <citation type="submission" date="2013-04" db="EMBL/GenBank/DDBJ databases">
        <title>The genome sequencing project of 58 acetic acid bacteria.</title>
        <authorList>
            <person name="Okamoto-Kainuma A."/>
            <person name="Ishikawa M."/>
            <person name="Umino S."/>
            <person name="Koizumi Y."/>
            <person name="Shiwa Y."/>
            <person name="Yoshikawa H."/>
            <person name="Matsutani M."/>
            <person name="Matsushita K."/>
        </authorList>
    </citation>
    <scope>NUCLEOTIDE SEQUENCE</scope>
    <source>
        <strain evidence="1">DSM 15669</strain>
    </source>
</reference>
<evidence type="ECO:0008006" key="3">
    <source>
        <dbReference type="Google" id="ProtNLM"/>
    </source>
</evidence>
<name>A0ABQ0NZS3_9PROT</name>
<accession>A0ABQ0NZS3</accession>
<proteinExistence type="predicted"/>
<sequence>MATGLLTSADAVFTLTVQTLFNAPITLENWAAAKGWESQSLKLADTRMSMDGKLNKGFVPSALDMTLHFSPNSNTYKLFDTIATAARQGQTVYVLNGEITLKGLGRKYTLINGVLMEYNAVPNASEMLDDVTVHIRWESILPAGV</sequence>
<dbReference type="EMBL" id="BAQD01000022">
    <property type="protein sequence ID" value="GBQ07281.1"/>
    <property type="molecule type" value="Genomic_DNA"/>
</dbReference>
<dbReference type="Pfam" id="PF22764">
    <property type="entry name" value="E217_Gp32"/>
    <property type="match status" value="1"/>
</dbReference>